<evidence type="ECO:0000256" key="1">
    <source>
        <dbReference type="ARBA" id="ARBA00022801"/>
    </source>
</evidence>
<keyword evidence="7" id="KW-1185">Reference proteome</keyword>
<feature type="short sequence motif" description="GXSXG" evidence="4">
    <location>
        <begin position="36"/>
        <end position="40"/>
    </location>
</feature>
<evidence type="ECO:0000313" key="7">
    <source>
        <dbReference type="Proteomes" id="UP001597467"/>
    </source>
</evidence>
<dbReference type="CDD" id="cd07205">
    <property type="entry name" value="Pat_PNPLA6_PNPLA7_NTE1_like"/>
    <property type="match status" value="1"/>
</dbReference>
<dbReference type="InterPro" id="IPR016035">
    <property type="entry name" value="Acyl_Trfase/lysoPLipase"/>
</dbReference>
<reference evidence="7" key="1">
    <citation type="journal article" date="2019" name="Int. J. Syst. Evol. Microbiol.">
        <title>The Global Catalogue of Microorganisms (GCM) 10K type strain sequencing project: providing services to taxonomists for standard genome sequencing and annotation.</title>
        <authorList>
            <consortium name="The Broad Institute Genomics Platform"/>
            <consortium name="The Broad Institute Genome Sequencing Center for Infectious Disease"/>
            <person name="Wu L."/>
            <person name="Ma J."/>
        </authorList>
    </citation>
    <scope>NUCLEOTIDE SEQUENCE [LARGE SCALE GENOMIC DNA]</scope>
    <source>
        <strain evidence="7">KCTC 42808</strain>
    </source>
</reference>
<feature type="active site" description="Proton acceptor" evidence="4">
    <location>
        <position position="150"/>
    </location>
</feature>
<evidence type="ECO:0000256" key="2">
    <source>
        <dbReference type="ARBA" id="ARBA00022963"/>
    </source>
</evidence>
<dbReference type="InterPro" id="IPR002641">
    <property type="entry name" value="PNPLA_dom"/>
</dbReference>
<keyword evidence="2 4" id="KW-0442">Lipid degradation</keyword>
<evidence type="ECO:0000313" key="6">
    <source>
        <dbReference type="EMBL" id="MFD2542255.1"/>
    </source>
</evidence>
<proteinExistence type="predicted"/>
<protein>
    <submittedName>
        <fullName evidence="6">Patatin-like phospholipase family protein</fullName>
    </submittedName>
</protein>
<feature type="active site" description="Nucleophile" evidence="4">
    <location>
        <position position="38"/>
    </location>
</feature>
<name>A0ABW5K2Z7_9FLAO</name>
<sequence length="258" mass="27696">MNIGLVLSGGGVRGVAHIGAIKALEEAGIYPTHIAGTSAGAIVGSLYAAGMTWQEILHFFKTIPIFRTSKFALNKPGIIDTEKLTNEFHVCFKGDDFSSLKKALFVAATNVETGKLKIFSSGELIKPVLASASFPGVFTPVKIKNSYYIDGGVLNNFPTEPLIPHCESIIGVYVNPLTSVKIKDLKHSFSVLDRAYKIMAASGSLAKFSDCDFVVSPKGLGRYGTFNMKSMDAIFSLGYNSTKEALENNVSKVEAIIS</sequence>
<dbReference type="SUPFAM" id="SSF52151">
    <property type="entry name" value="FabD/lysophospholipase-like"/>
    <property type="match status" value="1"/>
</dbReference>
<dbReference type="PROSITE" id="PS51635">
    <property type="entry name" value="PNPLA"/>
    <property type="match status" value="1"/>
</dbReference>
<dbReference type="EMBL" id="JBHULM010000011">
    <property type="protein sequence ID" value="MFD2542255.1"/>
    <property type="molecule type" value="Genomic_DNA"/>
</dbReference>
<dbReference type="Gene3D" id="3.40.1090.10">
    <property type="entry name" value="Cytosolic phospholipase A2 catalytic domain"/>
    <property type="match status" value="2"/>
</dbReference>
<evidence type="ECO:0000256" key="3">
    <source>
        <dbReference type="ARBA" id="ARBA00023098"/>
    </source>
</evidence>
<dbReference type="RefSeq" id="WP_379902952.1">
    <property type="nucleotide sequence ID" value="NZ_JBHULM010000011.1"/>
</dbReference>
<dbReference type="Proteomes" id="UP001597467">
    <property type="component" value="Unassembled WGS sequence"/>
</dbReference>
<evidence type="ECO:0000256" key="4">
    <source>
        <dbReference type="PROSITE-ProRule" id="PRU01161"/>
    </source>
</evidence>
<dbReference type="PANTHER" id="PTHR14226:SF29">
    <property type="entry name" value="NEUROPATHY TARGET ESTERASE SWS"/>
    <property type="match status" value="1"/>
</dbReference>
<gene>
    <name evidence="6" type="ORF">ACFSSB_07990</name>
</gene>
<accession>A0ABW5K2Z7</accession>
<feature type="short sequence motif" description="DGA/G" evidence="4">
    <location>
        <begin position="150"/>
        <end position="152"/>
    </location>
</feature>
<organism evidence="6 7">
    <name type="scientific">Lacinutrix gracilariae</name>
    <dbReference type="NCBI Taxonomy" id="1747198"/>
    <lineage>
        <taxon>Bacteria</taxon>
        <taxon>Pseudomonadati</taxon>
        <taxon>Bacteroidota</taxon>
        <taxon>Flavobacteriia</taxon>
        <taxon>Flavobacteriales</taxon>
        <taxon>Flavobacteriaceae</taxon>
        <taxon>Lacinutrix</taxon>
    </lineage>
</organism>
<keyword evidence="3 4" id="KW-0443">Lipid metabolism</keyword>
<dbReference type="Pfam" id="PF01734">
    <property type="entry name" value="Patatin"/>
    <property type="match status" value="1"/>
</dbReference>
<dbReference type="PANTHER" id="PTHR14226">
    <property type="entry name" value="NEUROPATHY TARGET ESTERASE/SWISS CHEESE D.MELANOGASTER"/>
    <property type="match status" value="1"/>
</dbReference>
<comment type="caution">
    <text evidence="6">The sequence shown here is derived from an EMBL/GenBank/DDBJ whole genome shotgun (WGS) entry which is preliminary data.</text>
</comment>
<feature type="domain" description="PNPLA" evidence="5">
    <location>
        <begin position="5"/>
        <end position="163"/>
    </location>
</feature>
<feature type="short sequence motif" description="GXGXXG" evidence="4">
    <location>
        <begin position="9"/>
        <end position="14"/>
    </location>
</feature>
<keyword evidence="1 4" id="KW-0378">Hydrolase</keyword>
<dbReference type="InterPro" id="IPR050301">
    <property type="entry name" value="NTE"/>
</dbReference>
<evidence type="ECO:0000259" key="5">
    <source>
        <dbReference type="PROSITE" id="PS51635"/>
    </source>
</evidence>